<dbReference type="Gene3D" id="3.40.190.10">
    <property type="entry name" value="Periplasmic binding protein-like II"/>
    <property type="match status" value="2"/>
</dbReference>
<dbReference type="SUPFAM" id="SSF46785">
    <property type="entry name" value="Winged helix' DNA-binding domain"/>
    <property type="match status" value="1"/>
</dbReference>
<dbReference type="SUPFAM" id="SSF53850">
    <property type="entry name" value="Periplasmic binding protein-like II"/>
    <property type="match status" value="1"/>
</dbReference>
<dbReference type="PANTHER" id="PTHR30118:SF15">
    <property type="entry name" value="TRANSCRIPTIONAL REGULATORY PROTEIN"/>
    <property type="match status" value="1"/>
</dbReference>
<dbReference type="InterPro" id="IPR036390">
    <property type="entry name" value="WH_DNA-bd_sf"/>
</dbReference>
<evidence type="ECO:0000256" key="1">
    <source>
        <dbReference type="ARBA" id="ARBA00009437"/>
    </source>
</evidence>
<dbReference type="PROSITE" id="PS50931">
    <property type="entry name" value="HTH_LYSR"/>
    <property type="match status" value="1"/>
</dbReference>
<dbReference type="InterPro" id="IPR005119">
    <property type="entry name" value="LysR_subst-bd"/>
</dbReference>
<proteinExistence type="inferred from homology"/>
<evidence type="ECO:0000313" key="6">
    <source>
        <dbReference type="EMBL" id="TCW91784.1"/>
    </source>
</evidence>
<dbReference type="AlphaFoldDB" id="A0A483F7H7"/>
<name>A0A483F7H7_KLEPN</name>
<dbReference type="InterPro" id="IPR036388">
    <property type="entry name" value="WH-like_DNA-bd_sf"/>
</dbReference>
<dbReference type="InterPro" id="IPR050389">
    <property type="entry name" value="LysR-type_TF"/>
</dbReference>
<feature type="domain" description="HTH lysR-type" evidence="5">
    <location>
        <begin position="7"/>
        <end position="64"/>
    </location>
</feature>
<evidence type="ECO:0000256" key="2">
    <source>
        <dbReference type="ARBA" id="ARBA00023015"/>
    </source>
</evidence>
<protein>
    <submittedName>
        <fullName evidence="6">LysR family transcriptional regulator</fullName>
    </submittedName>
</protein>
<keyword evidence="3" id="KW-0238">DNA-binding</keyword>
<dbReference type="Pfam" id="PF03466">
    <property type="entry name" value="LysR_substrate"/>
    <property type="match status" value="1"/>
</dbReference>
<gene>
    <name evidence="6" type="ORF">ETE82_24735</name>
</gene>
<keyword evidence="4" id="KW-0804">Transcription</keyword>
<evidence type="ECO:0000256" key="4">
    <source>
        <dbReference type="ARBA" id="ARBA00023163"/>
    </source>
</evidence>
<comment type="similarity">
    <text evidence="1">Belongs to the LysR transcriptional regulatory family.</text>
</comment>
<dbReference type="Gene3D" id="1.10.10.10">
    <property type="entry name" value="Winged helix-like DNA-binding domain superfamily/Winged helix DNA-binding domain"/>
    <property type="match status" value="1"/>
</dbReference>
<organism evidence="6">
    <name type="scientific">Klebsiella pneumoniae</name>
    <dbReference type="NCBI Taxonomy" id="573"/>
    <lineage>
        <taxon>Bacteria</taxon>
        <taxon>Pseudomonadati</taxon>
        <taxon>Pseudomonadota</taxon>
        <taxon>Gammaproteobacteria</taxon>
        <taxon>Enterobacterales</taxon>
        <taxon>Enterobacteriaceae</taxon>
        <taxon>Klebsiella/Raoultella group</taxon>
        <taxon>Klebsiella</taxon>
        <taxon>Klebsiella pneumoniae complex</taxon>
    </lineage>
</organism>
<sequence>MINLQRLDLNLLRTLDVLLSENNVTRAAQRLNLSQPSVSIQLARLREIFADPLLMPGPRGMQPTARADELRQPLRAALAALEQAVAPVAPFNPAAAAETWRVAATDYMASAILLPMLGRLRLASPGSRLAVFELQPARLEQQAASDEVDLFFHTREGAPPGLHQRLLFRERYVLAGRAGHPALRPGLSLETFCQLDQAIVSPDGGGFSAATDIALANLGLTRRVVLSVPHFLFMLETLRNSDLVAVLPERLVRGQSGLEVVEPPLAVAGFEMLMLWHERWHRDPAHQWLRQFILDSTSVLQKA</sequence>
<keyword evidence="2" id="KW-0805">Transcription regulation</keyword>
<evidence type="ECO:0000256" key="3">
    <source>
        <dbReference type="ARBA" id="ARBA00023125"/>
    </source>
</evidence>
<evidence type="ECO:0000259" key="5">
    <source>
        <dbReference type="PROSITE" id="PS50931"/>
    </source>
</evidence>
<dbReference type="GO" id="GO:0003700">
    <property type="term" value="F:DNA-binding transcription factor activity"/>
    <property type="evidence" value="ECO:0007669"/>
    <property type="project" value="InterPro"/>
</dbReference>
<reference evidence="6" key="1">
    <citation type="submission" date="2019-01" db="EMBL/GenBank/DDBJ databases">
        <authorList>
            <person name="Lista F."/>
            <person name="Anselmo A."/>
        </authorList>
    </citation>
    <scope>NUCLEOTIDE SEQUENCE</scope>
    <source>
        <strain evidence="6">21S</strain>
    </source>
</reference>
<dbReference type="GO" id="GO:0003677">
    <property type="term" value="F:DNA binding"/>
    <property type="evidence" value="ECO:0007669"/>
    <property type="project" value="UniProtKB-KW"/>
</dbReference>
<accession>A0A483F7H7</accession>
<dbReference type="InterPro" id="IPR000847">
    <property type="entry name" value="LysR_HTH_N"/>
</dbReference>
<dbReference type="EMBL" id="SDCB01000043">
    <property type="protein sequence ID" value="TCW91784.1"/>
    <property type="molecule type" value="Genomic_DNA"/>
</dbReference>
<dbReference type="PANTHER" id="PTHR30118">
    <property type="entry name" value="HTH-TYPE TRANSCRIPTIONAL REGULATOR LEUO-RELATED"/>
    <property type="match status" value="1"/>
</dbReference>
<comment type="caution">
    <text evidence="6">The sequence shown here is derived from an EMBL/GenBank/DDBJ whole genome shotgun (WGS) entry which is preliminary data.</text>
</comment>
<dbReference type="Pfam" id="PF00126">
    <property type="entry name" value="HTH_1"/>
    <property type="match status" value="1"/>
</dbReference>